<organism evidence="1 2">
    <name type="scientific">Cardiocondyla obscurior</name>
    <dbReference type="NCBI Taxonomy" id="286306"/>
    <lineage>
        <taxon>Eukaryota</taxon>
        <taxon>Metazoa</taxon>
        <taxon>Ecdysozoa</taxon>
        <taxon>Arthropoda</taxon>
        <taxon>Hexapoda</taxon>
        <taxon>Insecta</taxon>
        <taxon>Pterygota</taxon>
        <taxon>Neoptera</taxon>
        <taxon>Endopterygota</taxon>
        <taxon>Hymenoptera</taxon>
        <taxon>Apocrita</taxon>
        <taxon>Aculeata</taxon>
        <taxon>Formicoidea</taxon>
        <taxon>Formicidae</taxon>
        <taxon>Myrmicinae</taxon>
        <taxon>Cardiocondyla</taxon>
    </lineage>
</organism>
<gene>
    <name evidence="1" type="ORF">PUN28_019933</name>
</gene>
<dbReference type="AlphaFoldDB" id="A0AAW2EC31"/>
<comment type="caution">
    <text evidence="1">The sequence shown here is derived from an EMBL/GenBank/DDBJ whole genome shotgun (WGS) entry which is preliminary data.</text>
</comment>
<dbReference type="Proteomes" id="UP001430953">
    <property type="component" value="Unassembled WGS sequence"/>
</dbReference>
<accession>A0AAW2EC31</accession>
<protein>
    <submittedName>
        <fullName evidence="1">Uncharacterized protein</fullName>
    </submittedName>
</protein>
<proteinExistence type="predicted"/>
<evidence type="ECO:0000313" key="2">
    <source>
        <dbReference type="Proteomes" id="UP001430953"/>
    </source>
</evidence>
<sequence>MPSTCLRRAIDFGNRQSILRQQSITFTRSISRVRSALVINEARYVRDCGPNECVRIIQRCTNMLLISVSSRETQRRGNVIFDNKTPRLLIIHITENAWSSKGEILGPRPIVFLKSANEHSFTYIFFLPGRHALENLLRETRSIYGYSITKYIMGYTMVAQSRGEVDRQGTSIPNA</sequence>
<reference evidence="1 2" key="1">
    <citation type="submission" date="2023-03" db="EMBL/GenBank/DDBJ databases">
        <title>High recombination rates correlate with genetic variation in Cardiocondyla obscurior ants.</title>
        <authorList>
            <person name="Errbii M."/>
        </authorList>
    </citation>
    <scope>NUCLEOTIDE SEQUENCE [LARGE SCALE GENOMIC DNA]</scope>
    <source>
        <strain evidence="1">Alpha-2009</strain>
        <tissue evidence="1">Whole body</tissue>
    </source>
</reference>
<dbReference type="EMBL" id="JADYXP020000027">
    <property type="protein sequence ID" value="KAL0099851.1"/>
    <property type="molecule type" value="Genomic_DNA"/>
</dbReference>
<keyword evidence="2" id="KW-1185">Reference proteome</keyword>
<evidence type="ECO:0000313" key="1">
    <source>
        <dbReference type="EMBL" id="KAL0099851.1"/>
    </source>
</evidence>
<name>A0AAW2EC31_9HYME</name>